<sequence length="247" mass="28452">MSHIYLIRHGQASFDADDYDQLSPLGEEQSRLLGSWLRQTRQSMHHIVIGGNRRHRQTAEHCLQQFSDEQTNTTPKIKQEIAQQNWQLDPGFNEFQHEEVLLKYCTEFTDFKALKQSLAKHPHPRQAFHAMFTAAIQRWTSGEFDDYSESWLAFQQRCRLALKRVLAMQEASEADKNICIFTSGGTISVLLQEILGINDQRIFDLNACLINTGITKLRAGSKQLSLNYLNSSAHLDLDPRSELISYR</sequence>
<dbReference type="EMBL" id="JBHLXJ010000007">
    <property type="protein sequence ID" value="MFC0349342.1"/>
    <property type="molecule type" value="Genomic_DNA"/>
</dbReference>
<organism evidence="2 3">
    <name type="scientific">Undibacterium danionis</name>
    <dbReference type="NCBI Taxonomy" id="1812100"/>
    <lineage>
        <taxon>Bacteria</taxon>
        <taxon>Pseudomonadati</taxon>
        <taxon>Pseudomonadota</taxon>
        <taxon>Betaproteobacteria</taxon>
        <taxon>Burkholderiales</taxon>
        <taxon>Oxalobacteraceae</taxon>
        <taxon>Undibacterium</taxon>
    </lineage>
</organism>
<dbReference type="PANTHER" id="PTHR20935:SF0">
    <property type="entry name" value="SERINE_THREONINE-PROTEIN PHOSPHATASE PGAM5, MITOCHONDRIAL"/>
    <property type="match status" value="1"/>
</dbReference>
<reference evidence="2 3" key="1">
    <citation type="submission" date="2024-09" db="EMBL/GenBank/DDBJ databases">
        <authorList>
            <person name="Sun Q."/>
            <person name="Mori K."/>
        </authorList>
    </citation>
    <scope>NUCLEOTIDE SEQUENCE [LARGE SCALE GENOMIC DNA]</scope>
    <source>
        <strain evidence="2 3">CCM 8677</strain>
    </source>
</reference>
<dbReference type="InterPro" id="IPR051021">
    <property type="entry name" value="Mito_Ser/Thr_phosphatase"/>
</dbReference>
<protein>
    <submittedName>
        <fullName evidence="2">Histidine phosphatase family protein</fullName>
    </submittedName>
</protein>
<comment type="caution">
    <text evidence="2">The sequence shown here is derived from an EMBL/GenBank/DDBJ whole genome shotgun (WGS) entry which is preliminary data.</text>
</comment>
<evidence type="ECO:0000313" key="3">
    <source>
        <dbReference type="Proteomes" id="UP001589844"/>
    </source>
</evidence>
<name>A0ABV6IBZ0_9BURK</name>
<evidence type="ECO:0000313" key="2">
    <source>
        <dbReference type="EMBL" id="MFC0349342.1"/>
    </source>
</evidence>
<dbReference type="InterPro" id="IPR013078">
    <property type="entry name" value="His_Pase_superF_clade-1"/>
</dbReference>
<keyword evidence="1" id="KW-0378">Hydrolase</keyword>
<dbReference type="Gene3D" id="3.40.50.1240">
    <property type="entry name" value="Phosphoglycerate mutase-like"/>
    <property type="match status" value="1"/>
</dbReference>
<evidence type="ECO:0000256" key="1">
    <source>
        <dbReference type="ARBA" id="ARBA00022801"/>
    </source>
</evidence>
<dbReference type="Pfam" id="PF00300">
    <property type="entry name" value="His_Phos_1"/>
    <property type="match status" value="2"/>
</dbReference>
<gene>
    <name evidence="2" type="ORF">ACFFJH_05955</name>
</gene>
<dbReference type="RefSeq" id="WP_390210894.1">
    <property type="nucleotide sequence ID" value="NZ_JBHLXJ010000007.1"/>
</dbReference>
<keyword evidence="3" id="KW-1185">Reference proteome</keyword>
<dbReference type="SMART" id="SM00855">
    <property type="entry name" value="PGAM"/>
    <property type="match status" value="1"/>
</dbReference>
<dbReference type="Proteomes" id="UP001589844">
    <property type="component" value="Unassembled WGS sequence"/>
</dbReference>
<dbReference type="PANTHER" id="PTHR20935">
    <property type="entry name" value="PHOSPHOGLYCERATE MUTASE-RELATED"/>
    <property type="match status" value="1"/>
</dbReference>
<accession>A0ABV6IBZ0</accession>
<proteinExistence type="predicted"/>
<dbReference type="SUPFAM" id="SSF53254">
    <property type="entry name" value="Phosphoglycerate mutase-like"/>
    <property type="match status" value="1"/>
</dbReference>
<dbReference type="CDD" id="cd07067">
    <property type="entry name" value="HP_PGM_like"/>
    <property type="match status" value="1"/>
</dbReference>
<dbReference type="InterPro" id="IPR029033">
    <property type="entry name" value="His_PPase_superfam"/>
</dbReference>